<dbReference type="AlphaFoldDB" id="Q24M94"/>
<dbReference type="PANTHER" id="PTHR33992:SF1">
    <property type="entry name" value="RIBONUCLEASE P PROTEIN COMPONENT"/>
    <property type="match status" value="1"/>
</dbReference>
<dbReference type="HOGENOM" id="CLU_117179_9_2_9"/>
<keyword evidence="5 7" id="KW-0378">Hydrolase</keyword>
<reference evidence="9 10" key="1">
    <citation type="journal article" date="2006" name="J. Bacteriol.">
        <title>Complete genome sequence of the dehalorespiring bacterium Desulfitobacterium hafniense Y51 and comparison with Dehalococcoides ethenogenes 195.</title>
        <authorList>
            <person name="Nonaka H."/>
            <person name="Keresztes G."/>
            <person name="Shinoda Y."/>
            <person name="Ikenaga Y."/>
            <person name="Abe M."/>
            <person name="Naito K."/>
            <person name="Inatomi K."/>
            <person name="Furukawa K."/>
            <person name="Inui M."/>
            <person name="Yukawa H."/>
        </authorList>
    </citation>
    <scope>NUCLEOTIDE SEQUENCE [LARGE SCALE GENOMIC DNA]</scope>
    <source>
        <strain evidence="9 10">Y51</strain>
    </source>
</reference>
<keyword evidence="2 7" id="KW-0819">tRNA processing</keyword>
<evidence type="ECO:0000313" key="10">
    <source>
        <dbReference type="Proteomes" id="UP000001946"/>
    </source>
</evidence>
<evidence type="ECO:0000256" key="3">
    <source>
        <dbReference type="ARBA" id="ARBA00022722"/>
    </source>
</evidence>
<keyword evidence="10" id="KW-1185">Reference proteome</keyword>
<dbReference type="Gene3D" id="3.30.230.10">
    <property type="match status" value="1"/>
</dbReference>
<dbReference type="InterPro" id="IPR020568">
    <property type="entry name" value="Ribosomal_Su5_D2-typ_SF"/>
</dbReference>
<evidence type="ECO:0000256" key="4">
    <source>
        <dbReference type="ARBA" id="ARBA00022759"/>
    </source>
</evidence>
<accession>Q24M94</accession>
<dbReference type="KEGG" id="dsy:DSY5059"/>
<comment type="similarity">
    <text evidence="7">Belongs to the RnpA family.</text>
</comment>
<keyword evidence="6 7" id="KW-0694">RNA-binding</keyword>
<evidence type="ECO:0000256" key="1">
    <source>
        <dbReference type="ARBA" id="ARBA00002663"/>
    </source>
</evidence>
<dbReference type="GO" id="GO:0001682">
    <property type="term" value="P:tRNA 5'-leader removal"/>
    <property type="evidence" value="ECO:0007669"/>
    <property type="project" value="UniProtKB-UniRule"/>
</dbReference>
<evidence type="ECO:0000256" key="6">
    <source>
        <dbReference type="ARBA" id="ARBA00022884"/>
    </source>
</evidence>
<dbReference type="SUPFAM" id="SSF54211">
    <property type="entry name" value="Ribosomal protein S5 domain 2-like"/>
    <property type="match status" value="1"/>
</dbReference>
<dbReference type="NCBIfam" id="TIGR00188">
    <property type="entry name" value="rnpA"/>
    <property type="match status" value="1"/>
</dbReference>
<proteinExistence type="inferred from homology"/>
<dbReference type="GO" id="GO:0000049">
    <property type="term" value="F:tRNA binding"/>
    <property type="evidence" value="ECO:0007669"/>
    <property type="project" value="UniProtKB-UniRule"/>
</dbReference>
<keyword evidence="4 7" id="KW-0255">Endonuclease</keyword>
<dbReference type="EMBL" id="AP008230">
    <property type="protein sequence ID" value="BAE86848.1"/>
    <property type="molecule type" value="Genomic_DNA"/>
</dbReference>
<dbReference type="STRING" id="138119.DSY5059"/>
<evidence type="ECO:0000313" key="9">
    <source>
        <dbReference type="EMBL" id="BAE86848.1"/>
    </source>
</evidence>
<keyword evidence="3 7" id="KW-0540">Nuclease</keyword>
<dbReference type="PANTHER" id="PTHR33992">
    <property type="entry name" value="RIBONUCLEASE P PROTEIN COMPONENT"/>
    <property type="match status" value="1"/>
</dbReference>
<sequence>MNYGGAMLQRSLRLRQKSLYRKVFAQGKSFSGKYVVIYVAEGPSRFGFIASKKVGNAVVRNRAKRLMREVIRLHLAEMKENTQIICIARSSIKGVSYSQVENSLLKSLYKAKVIKDR</sequence>
<dbReference type="HAMAP" id="MF_00227">
    <property type="entry name" value="RNase_P"/>
    <property type="match status" value="1"/>
</dbReference>
<dbReference type="eggNOG" id="COG0594">
    <property type="taxonomic scope" value="Bacteria"/>
</dbReference>
<dbReference type="GO" id="GO:0030677">
    <property type="term" value="C:ribonuclease P complex"/>
    <property type="evidence" value="ECO:0007669"/>
    <property type="project" value="TreeGrafter"/>
</dbReference>
<dbReference type="GO" id="GO:0004526">
    <property type="term" value="F:ribonuclease P activity"/>
    <property type="evidence" value="ECO:0007669"/>
    <property type="project" value="UniProtKB-UniRule"/>
</dbReference>
<dbReference type="EC" id="3.1.26.5" evidence="7 8"/>
<comment type="catalytic activity">
    <reaction evidence="7">
        <text>Endonucleolytic cleavage of RNA, removing 5'-extranucleotides from tRNA precursor.</text>
        <dbReference type="EC" id="3.1.26.5"/>
    </reaction>
</comment>
<name>Q24M94_DESHY</name>
<gene>
    <name evidence="7 9" type="primary">rnpA</name>
    <name evidence="9" type="ordered locus">DSY5059</name>
</gene>
<dbReference type="InterPro" id="IPR020539">
    <property type="entry name" value="RNase_P_CS"/>
</dbReference>
<evidence type="ECO:0000256" key="5">
    <source>
        <dbReference type="ARBA" id="ARBA00022801"/>
    </source>
</evidence>
<dbReference type="Pfam" id="PF00825">
    <property type="entry name" value="Ribonuclease_P"/>
    <property type="match status" value="1"/>
</dbReference>
<dbReference type="GO" id="GO:0042781">
    <property type="term" value="F:3'-tRNA processing endoribonuclease activity"/>
    <property type="evidence" value="ECO:0007669"/>
    <property type="project" value="TreeGrafter"/>
</dbReference>
<evidence type="ECO:0000256" key="7">
    <source>
        <dbReference type="HAMAP-Rule" id="MF_00227"/>
    </source>
</evidence>
<evidence type="ECO:0000256" key="2">
    <source>
        <dbReference type="ARBA" id="ARBA00022694"/>
    </source>
</evidence>
<dbReference type="Proteomes" id="UP000001946">
    <property type="component" value="Chromosome"/>
</dbReference>
<evidence type="ECO:0000256" key="8">
    <source>
        <dbReference type="NCBIfam" id="TIGR00188"/>
    </source>
</evidence>
<dbReference type="PROSITE" id="PS00648">
    <property type="entry name" value="RIBONUCLEASE_P"/>
    <property type="match status" value="1"/>
</dbReference>
<comment type="function">
    <text evidence="1 7">RNaseP catalyzes the removal of the 5'-leader sequence from pre-tRNA to produce the mature 5'-terminus. It can also cleave other RNA substrates such as 4.5S RNA. The protein component plays an auxiliary but essential role in vivo by binding to the 5'-leader sequence and broadening the substrate specificity of the ribozyme.</text>
</comment>
<dbReference type="InterPro" id="IPR014721">
    <property type="entry name" value="Ribsml_uS5_D2-typ_fold_subgr"/>
</dbReference>
<dbReference type="InterPro" id="IPR000100">
    <property type="entry name" value="RNase_P"/>
</dbReference>
<organism evidence="9 10">
    <name type="scientific">Desulfitobacterium hafniense (strain Y51)</name>
    <dbReference type="NCBI Taxonomy" id="138119"/>
    <lineage>
        <taxon>Bacteria</taxon>
        <taxon>Bacillati</taxon>
        <taxon>Bacillota</taxon>
        <taxon>Clostridia</taxon>
        <taxon>Eubacteriales</taxon>
        <taxon>Desulfitobacteriaceae</taxon>
        <taxon>Desulfitobacterium</taxon>
    </lineage>
</organism>
<comment type="subunit">
    <text evidence="7">Consists of a catalytic RNA component (M1 or rnpB) and a protein subunit.</text>
</comment>
<protein>
    <recommendedName>
        <fullName evidence="7 8">Ribonuclease P protein component</fullName>
        <shortName evidence="7">RNase P protein</shortName>
        <shortName evidence="7">RNaseP protein</shortName>
        <ecNumber evidence="7 8">3.1.26.5</ecNumber>
    </recommendedName>
    <alternativeName>
        <fullName evidence="7">Protein C5</fullName>
    </alternativeName>
</protein>